<dbReference type="EMBL" id="GL732684">
    <property type="protein sequence ID" value="EFX67210.1"/>
    <property type="molecule type" value="Genomic_DNA"/>
</dbReference>
<evidence type="ECO:0000259" key="1">
    <source>
        <dbReference type="Pfam" id="PF13369"/>
    </source>
</evidence>
<proteinExistence type="predicted"/>
<dbReference type="PhylomeDB" id="E9HM40"/>
<dbReference type="AlphaFoldDB" id="E9HM40"/>
<dbReference type="Pfam" id="PF13369">
    <property type="entry name" value="Transglut_core2"/>
    <property type="match status" value="1"/>
</dbReference>
<dbReference type="KEGG" id="dpx:DAPPUDRAFT_115649"/>
<dbReference type="PANTHER" id="PTHR31350">
    <property type="entry name" value="SI:DKEY-261L7.2"/>
    <property type="match status" value="1"/>
</dbReference>
<dbReference type="InParanoid" id="E9HM40"/>
<protein>
    <recommendedName>
        <fullName evidence="1">Protein SirB1 N-terminal domain-containing protein</fullName>
    </recommendedName>
</protein>
<reference evidence="2 3" key="1">
    <citation type="journal article" date="2011" name="Science">
        <title>The ecoresponsive genome of Daphnia pulex.</title>
        <authorList>
            <person name="Colbourne J.K."/>
            <person name="Pfrender M.E."/>
            <person name="Gilbert D."/>
            <person name="Thomas W.K."/>
            <person name="Tucker A."/>
            <person name="Oakley T.H."/>
            <person name="Tokishita S."/>
            <person name="Aerts A."/>
            <person name="Arnold G.J."/>
            <person name="Basu M.K."/>
            <person name="Bauer D.J."/>
            <person name="Caceres C.E."/>
            <person name="Carmel L."/>
            <person name="Casola C."/>
            <person name="Choi J.H."/>
            <person name="Detter J.C."/>
            <person name="Dong Q."/>
            <person name="Dusheyko S."/>
            <person name="Eads B.D."/>
            <person name="Frohlich T."/>
            <person name="Geiler-Samerotte K.A."/>
            <person name="Gerlach D."/>
            <person name="Hatcher P."/>
            <person name="Jogdeo S."/>
            <person name="Krijgsveld J."/>
            <person name="Kriventseva E.V."/>
            <person name="Kultz D."/>
            <person name="Laforsch C."/>
            <person name="Lindquist E."/>
            <person name="Lopez J."/>
            <person name="Manak J.R."/>
            <person name="Muller J."/>
            <person name="Pangilinan J."/>
            <person name="Patwardhan R.P."/>
            <person name="Pitluck S."/>
            <person name="Pritham E.J."/>
            <person name="Rechtsteiner A."/>
            <person name="Rho M."/>
            <person name="Rogozin I.B."/>
            <person name="Sakarya O."/>
            <person name="Salamov A."/>
            <person name="Schaack S."/>
            <person name="Shapiro H."/>
            <person name="Shiga Y."/>
            <person name="Skalitzky C."/>
            <person name="Smith Z."/>
            <person name="Souvorov A."/>
            <person name="Sung W."/>
            <person name="Tang Z."/>
            <person name="Tsuchiya D."/>
            <person name="Tu H."/>
            <person name="Vos H."/>
            <person name="Wang M."/>
            <person name="Wolf Y.I."/>
            <person name="Yamagata H."/>
            <person name="Yamada T."/>
            <person name="Ye Y."/>
            <person name="Shaw J.R."/>
            <person name="Andrews J."/>
            <person name="Crease T.J."/>
            <person name="Tang H."/>
            <person name="Lucas S.M."/>
            <person name="Robertson H.M."/>
            <person name="Bork P."/>
            <person name="Koonin E.V."/>
            <person name="Zdobnov E.M."/>
            <person name="Grigoriev I.V."/>
            <person name="Lynch M."/>
            <person name="Boore J.L."/>
        </authorList>
    </citation>
    <scope>NUCLEOTIDE SEQUENCE [LARGE SCALE GENOMIC DNA]</scope>
</reference>
<dbReference type="Proteomes" id="UP000000305">
    <property type="component" value="Unassembled WGS sequence"/>
</dbReference>
<evidence type="ECO:0000313" key="3">
    <source>
        <dbReference type="Proteomes" id="UP000000305"/>
    </source>
</evidence>
<accession>E9HM40</accession>
<feature type="domain" description="Protein SirB1 N-terminal" evidence="1">
    <location>
        <begin position="155"/>
        <end position="248"/>
    </location>
</feature>
<dbReference type="HOGENOM" id="CLU_021098_1_0_1"/>
<gene>
    <name evidence="2" type="ORF">DAPPUDRAFT_115649</name>
</gene>
<dbReference type="OrthoDB" id="28868at2759"/>
<dbReference type="InterPro" id="IPR032698">
    <property type="entry name" value="SirB1_N"/>
</dbReference>
<evidence type="ECO:0000313" key="2">
    <source>
        <dbReference type="EMBL" id="EFX67210.1"/>
    </source>
</evidence>
<dbReference type="PANTHER" id="PTHR31350:SF21">
    <property type="entry name" value="F-BOX ONLY PROTEIN 21"/>
    <property type="match status" value="1"/>
</dbReference>
<name>E9HM40_DAPPU</name>
<keyword evidence="3" id="KW-1185">Reference proteome</keyword>
<sequence>MMKEDPSCTRWIEMQNQLHEKKKVVWKDWVFSQRVIEEVKYAVSNLSSQCYPLGKLVTPLHGVENWIIGYGYPNFVFAEDELHELIFTETISGNLTLSHYASVALERIVICLQLRNLNSYLAKPESQKMLLEGAKLISKWFHFNGSYKTQKLVDNVEQILDKIAERVKQLVKKRKSEALKDILKCINKIIFDEMTFTVYHQDGSNSWNHLAASIHKVIQYREGYQEVLCVIYLEVAVRMGITCKPVCLDCSFCSENVILSCQVEGVVDVFYISMCSRGFFDLPSVHPSLINQPACSFEVLFGQMLESVVARDQRCLLQTERSMAYLRSSVRLVCALWPIKVDVMQYANLCLEVDDRVEDAYRLLQLAEIDNDEPVMISCVQKLNSQQSQINEAKVARHRVPSINYAVGLVMIHLHRDAQGLIHQMQCVILSWDECFREEVSRRKWGLSFEPVAFGFCLDQPFYHIIPYYRHSGLLYQAEVENNLYVPQESLLLHPSGIYHDYWDVQHIDYGLGIYFELFDGRRYVPNDEHQAHFPDDDAAALSLIQEIYGVEYLLIDE</sequence>
<organism evidence="2 3">
    <name type="scientific">Daphnia pulex</name>
    <name type="common">Water flea</name>
    <dbReference type="NCBI Taxonomy" id="6669"/>
    <lineage>
        <taxon>Eukaryota</taxon>
        <taxon>Metazoa</taxon>
        <taxon>Ecdysozoa</taxon>
        <taxon>Arthropoda</taxon>
        <taxon>Crustacea</taxon>
        <taxon>Branchiopoda</taxon>
        <taxon>Diplostraca</taxon>
        <taxon>Cladocera</taxon>
        <taxon>Anomopoda</taxon>
        <taxon>Daphniidae</taxon>
        <taxon>Daphnia</taxon>
    </lineage>
</organism>